<evidence type="ECO:0000256" key="4">
    <source>
        <dbReference type="ARBA" id="ARBA00022692"/>
    </source>
</evidence>
<evidence type="ECO:0000313" key="12">
    <source>
        <dbReference type="Proteomes" id="UP001374803"/>
    </source>
</evidence>
<dbReference type="PANTHER" id="PTHR43066:SF1">
    <property type="entry name" value="RHOMBOID PROTEIN 2"/>
    <property type="match status" value="1"/>
</dbReference>
<feature type="transmembrane region" description="Helical" evidence="9">
    <location>
        <begin position="62"/>
        <end position="88"/>
    </location>
</feature>
<comment type="similarity">
    <text evidence="2">Belongs to the peptidase S54 family.</text>
</comment>
<dbReference type="PANTHER" id="PTHR43066">
    <property type="entry name" value="RHOMBOID-RELATED PROTEIN"/>
    <property type="match status" value="1"/>
</dbReference>
<sequence>MDERVTLALPRPGPGLKVLLLVVAILGISLAIAYSYLPGGQSLFLALTASSDSVLDGQVWRLFTAGLLTSPARLGHLLFTLMAFYFLSPDLERRWGTWRFIRFVGIALVAGFLLSIAVDRAIPGGPAALHPRMMFGSTAGITAIAIAWSKVNAQQTVRLFFLVPVTGRQFFWFTIAMCLLGLVYPDGVPEGVLSPFGGVLVGVLLGGTPSVVRATYLRIKLALLRRQAGAPSVPLSPPASGKTKSTTSPSRRAGAPLLRVVQGGADDELRKRRPPKDKRYLN</sequence>
<feature type="region of interest" description="Disordered" evidence="8">
    <location>
        <begin position="230"/>
        <end position="282"/>
    </location>
</feature>
<keyword evidence="12" id="KW-1185">Reference proteome</keyword>
<evidence type="ECO:0000256" key="5">
    <source>
        <dbReference type="ARBA" id="ARBA00022801"/>
    </source>
</evidence>
<keyword evidence="3 11" id="KW-0645">Protease</keyword>
<evidence type="ECO:0000256" key="7">
    <source>
        <dbReference type="ARBA" id="ARBA00023136"/>
    </source>
</evidence>
<keyword evidence="4 9" id="KW-0812">Transmembrane</keyword>
<feature type="transmembrane region" description="Helical" evidence="9">
    <location>
        <begin position="196"/>
        <end position="216"/>
    </location>
</feature>
<feature type="domain" description="Peptidase S54 rhomboid" evidence="10">
    <location>
        <begin position="57"/>
        <end position="206"/>
    </location>
</feature>
<evidence type="ECO:0000259" key="10">
    <source>
        <dbReference type="Pfam" id="PF01694"/>
    </source>
</evidence>
<feature type="transmembrane region" description="Helical" evidence="9">
    <location>
        <begin position="100"/>
        <end position="118"/>
    </location>
</feature>
<dbReference type="EMBL" id="CP089983">
    <property type="protein sequence ID" value="WXB08610.1"/>
    <property type="molecule type" value="Genomic_DNA"/>
</dbReference>
<gene>
    <name evidence="11" type="ORF">LVJ94_15360</name>
</gene>
<accession>A0ABZ2LHI2</accession>
<evidence type="ECO:0000256" key="6">
    <source>
        <dbReference type="ARBA" id="ARBA00022989"/>
    </source>
</evidence>
<dbReference type="RefSeq" id="WP_394838282.1">
    <property type="nucleotide sequence ID" value="NZ_CP089929.1"/>
</dbReference>
<dbReference type="SUPFAM" id="SSF144091">
    <property type="entry name" value="Rhomboid-like"/>
    <property type="match status" value="1"/>
</dbReference>
<organism evidence="11 12">
    <name type="scientific">Pendulispora rubella</name>
    <dbReference type="NCBI Taxonomy" id="2741070"/>
    <lineage>
        <taxon>Bacteria</taxon>
        <taxon>Pseudomonadati</taxon>
        <taxon>Myxococcota</taxon>
        <taxon>Myxococcia</taxon>
        <taxon>Myxococcales</taxon>
        <taxon>Sorangiineae</taxon>
        <taxon>Pendulisporaceae</taxon>
        <taxon>Pendulispora</taxon>
    </lineage>
</organism>
<dbReference type="GO" id="GO:0008233">
    <property type="term" value="F:peptidase activity"/>
    <property type="evidence" value="ECO:0007669"/>
    <property type="project" value="UniProtKB-KW"/>
</dbReference>
<dbReference type="GO" id="GO:0006508">
    <property type="term" value="P:proteolysis"/>
    <property type="evidence" value="ECO:0007669"/>
    <property type="project" value="UniProtKB-KW"/>
</dbReference>
<feature type="transmembrane region" description="Helical" evidence="9">
    <location>
        <begin position="18"/>
        <end position="37"/>
    </location>
</feature>
<feature type="transmembrane region" description="Helical" evidence="9">
    <location>
        <begin position="130"/>
        <end position="148"/>
    </location>
</feature>
<dbReference type="Proteomes" id="UP001374803">
    <property type="component" value="Chromosome"/>
</dbReference>
<dbReference type="InterPro" id="IPR035952">
    <property type="entry name" value="Rhomboid-like_sf"/>
</dbReference>
<feature type="transmembrane region" description="Helical" evidence="9">
    <location>
        <begin position="160"/>
        <end position="184"/>
    </location>
</feature>
<dbReference type="InterPro" id="IPR022764">
    <property type="entry name" value="Peptidase_S54_rhomboid_dom"/>
</dbReference>
<protein>
    <submittedName>
        <fullName evidence="11">Rhomboid family intramembrane serine protease</fullName>
    </submittedName>
</protein>
<proteinExistence type="inferred from homology"/>
<comment type="subcellular location">
    <subcellularLocation>
        <location evidence="1">Membrane</location>
        <topology evidence="1">Multi-pass membrane protein</topology>
    </subcellularLocation>
</comment>
<evidence type="ECO:0000256" key="9">
    <source>
        <dbReference type="SAM" id="Phobius"/>
    </source>
</evidence>
<evidence type="ECO:0000313" key="11">
    <source>
        <dbReference type="EMBL" id="WXB08610.1"/>
    </source>
</evidence>
<reference evidence="11" key="1">
    <citation type="submission" date="2021-12" db="EMBL/GenBank/DDBJ databases">
        <title>Discovery of the Pendulisporaceae a myxobacterial family with distinct sporulation behavior and unique specialized metabolism.</title>
        <authorList>
            <person name="Garcia R."/>
            <person name="Popoff A."/>
            <person name="Bader C.D."/>
            <person name="Loehr J."/>
            <person name="Walesch S."/>
            <person name="Walt C."/>
            <person name="Boldt J."/>
            <person name="Bunk B."/>
            <person name="Haeckl F.J.F.P.J."/>
            <person name="Gunesch A.P."/>
            <person name="Birkelbach J."/>
            <person name="Nuebel U."/>
            <person name="Pietschmann T."/>
            <person name="Bach T."/>
            <person name="Mueller R."/>
        </authorList>
    </citation>
    <scope>NUCLEOTIDE SEQUENCE</scope>
    <source>
        <strain evidence="11">MSr11367</strain>
    </source>
</reference>
<keyword evidence="5" id="KW-0378">Hydrolase</keyword>
<keyword evidence="6 9" id="KW-1133">Transmembrane helix</keyword>
<evidence type="ECO:0000256" key="2">
    <source>
        <dbReference type="ARBA" id="ARBA00009045"/>
    </source>
</evidence>
<keyword evidence="7 9" id="KW-0472">Membrane</keyword>
<dbReference type="Gene3D" id="1.20.1540.10">
    <property type="entry name" value="Rhomboid-like"/>
    <property type="match status" value="1"/>
</dbReference>
<evidence type="ECO:0000256" key="8">
    <source>
        <dbReference type="SAM" id="MobiDB-lite"/>
    </source>
</evidence>
<dbReference type="Pfam" id="PF01694">
    <property type="entry name" value="Rhomboid"/>
    <property type="match status" value="1"/>
</dbReference>
<evidence type="ECO:0000256" key="3">
    <source>
        <dbReference type="ARBA" id="ARBA00022670"/>
    </source>
</evidence>
<evidence type="ECO:0000256" key="1">
    <source>
        <dbReference type="ARBA" id="ARBA00004141"/>
    </source>
</evidence>
<name>A0ABZ2LHI2_9BACT</name>